<dbReference type="InterPro" id="IPR049172">
    <property type="entry name" value="DUF6857_pln"/>
</dbReference>
<protein>
    <submittedName>
        <fullName evidence="4">Uncharacterized protein</fullName>
    </submittedName>
</protein>
<gene>
    <name evidence="4" type="ORF">Sradi_3390300</name>
</gene>
<feature type="region of interest" description="Disordered" evidence="1">
    <location>
        <begin position="154"/>
        <end position="282"/>
    </location>
</feature>
<dbReference type="EMBL" id="JACGWJ010000014">
    <property type="protein sequence ID" value="KAL0374746.1"/>
    <property type="molecule type" value="Genomic_DNA"/>
</dbReference>
<feature type="domain" description="DUF936" evidence="2">
    <location>
        <begin position="4"/>
        <end position="121"/>
    </location>
</feature>
<dbReference type="Pfam" id="PF06075">
    <property type="entry name" value="DUF936"/>
    <property type="match status" value="1"/>
</dbReference>
<feature type="domain" description="DUF6857" evidence="3">
    <location>
        <begin position="381"/>
        <end position="657"/>
    </location>
</feature>
<feature type="region of interest" description="Disordered" evidence="1">
    <location>
        <begin position="298"/>
        <end position="336"/>
    </location>
</feature>
<organism evidence="4">
    <name type="scientific">Sesamum radiatum</name>
    <name type="common">Black benniseed</name>
    <dbReference type="NCBI Taxonomy" id="300843"/>
    <lineage>
        <taxon>Eukaryota</taxon>
        <taxon>Viridiplantae</taxon>
        <taxon>Streptophyta</taxon>
        <taxon>Embryophyta</taxon>
        <taxon>Tracheophyta</taxon>
        <taxon>Spermatophyta</taxon>
        <taxon>Magnoliopsida</taxon>
        <taxon>eudicotyledons</taxon>
        <taxon>Gunneridae</taxon>
        <taxon>Pentapetalae</taxon>
        <taxon>asterids</taxon>
        <taxon>lamiids</taxon>
        <taxon>Lamiales</taxon>
        <taxon>Pedaliaceae</taxon>
        <taxon>Sesamum</taxon>
    </lineage>
</organism>
<accession>A0AAW2R470</accession>
<dbReference type="Pfam" id="PF21647">
    <property type="entry name" value="DUF6857"/>
    <property type="match status" value="1"/>
</dbReference>
<reference evidence="4" key="2">
    <citation type="journal article" date="2024" name="Plant">
        <title>Genomic evolution and insights into agronomic trait innovations of Sesamum species.</title>
        <authorList>
            <person name="Miao H."/>
            <person name="Wang L."/>
            <person name="Qu L."/>
            <person name="Liu H."/>
            <person name="Sun Y."/>
            <person name="Le M."/>
            <person name="Wang Q."/>
            <person name="Wei S."/>
            <person name="Zheng Y."/>
            <person name="Lin W."/>
            <person name="Duan Y."/>
            <person name="Cao H."/>
            <person name="Xiong S."/>
            <person name="Wang X."/>
            <person name="Wei L."/>
            <person name="Li C."/>
            <person name="Ma Q."/>
            <person name="Ju M."/>
            <person name="Zhao R."/>
            <person name="Li G."/>
            <person name="Mu C."/>
            <person name="Tian Q."/>
            <person name="Mei H."/>
            <person name="Zhang T."/>
            <person name="Gao T."/>
            <person name="Zhang H."/>
        </authorList>
    </citation>
    <scope>NUCLEOTIDE SEQUENCE</scope>
    <source>
        <strain evidence="4">G02</strain>
    </source>
</reference>
<dbReference type="InterPro" id="IPR048297">
    <property type="entry name" value="DUF936_dom_pln"/>
</dbReference>
<proteinExistence type="predicted"/>
<dbReference type="PANTHER" id="PTHR31928:SF3">
    <property type="entry name" value="EXPRESSED PROTEIN"/>
    <property type="match status" value="1"/>
</dbReference>
<sequence length="664" mass="71704">MATLTPGILLKLLQSMNSATKVTGDHRSPLLQVIGIVPALSTADSLWPHHGFYVQLSDSLNSTYVSLSDRDTDLILTNRLQLGQFVHLDRFLFDSPPVPTAVNLRPVAGRHPFIGSPEPLIARISPSKNSFVIQPVTESDPSVDPIAAYLSRAGKKETETKEKYAENKRFQSPGALKQRPVSAGRKAVVAERDPSPAGKSGKRSSSPAPSKCVVPSLVAAKEENRRTAKEPAIIVPSRYRQPSPTAGRRQASPVVARRMSLSPGRRLSGGLKVSPAVDSSGKKKLANIAAGISKVSEALVGSGKPSRKSWDDGSASGGGGSSENKEKSGTKNRPDFEAILRTQAAISRRLSDVHETLSNDVKSESSVEQEKPNCAAPVITIHEKKWTDGSMSLDPVSTGLAKLGKDAMLRRKIASTAAAEALEEAIATESIVRNLSMFSDLLATSKPENPLPTIDRFMSIYEDVLKSTTHAESVAGHRNLSAIIDNASSEQSKSSTLWVEAALATNLEVVSLLTNEKFEGSSKVEQSSKKRLSAGAPIKNNMKASSPVVGTWSRGLGMNETVELGKSLQSEMQMWFVRFIEESLDAGFRVFGKCNPTASSGLNCGPIATILSQLKRVNDWLDRVVSKQDEQLMQKIELLKRKIYRFVIQHVGTTAENMIPVAET</sequence>
<reference evidence="4" key="1">
    <citation type="submission" date="2020-06" db="EMBL/GenBank/DDBJ databases">
        <authorList>
            <person name="Li T."/>
            <person name="Hu X."/>
            <person name="Zhang T."/>
            <person name="Song X."/>
            <person name="Zhang H."/>
            <person name="Dai N."/>
            <person name="Sheng W."/>
            <person name="Hou X."/>
            <person name="Wei L."/>
        </authorList>
    </citation>
    <scope>NUCLEOTIDE SEQUENCE</scope>
    <source>
        <strain evidence="4">G02</strain>
        <tissue evidence="4">Leaf</tissue>
    </source>
</reference>
<comment type="caution">
    <text evidence="4">The sequence shown here is derived from an EMBL/GenBank/DDBJ whole genome shotgun (WGS) entry which is preliminary data.</text>
</comment>
<dbReference type="PANTHER" id="PTHR31928">
    <property type="entry name" value="EXPRESSED PROTEIN"/>
    <property type="match status" value="1"/>
</dbReference>
<feature type="compositionally biased region" description="Basic and acidic residues" evidence="1">
    <location>
        <begin position="323"/>
        <end position="336"/>
    </location>
</feature>
<feature type="compositionally biased region" description="Basic and acidic residues" evidence="1">
    <location>
        <begin position="220"/>
        <end position="229"/>
    </location>
</feature>
<evidence type="ECO:0000313" key="4">
    <source>
        <dbReference type="EMBL" id="KAL0374746.1"/>
    </source>
</evidence>
<evidence type="ECO:0000259" key="3">
    <source>
        <dbReference type="Pfam" id="PF21647"/>
    </source>
</evidence>
<evidence type="ECO:0000259" key="2">
    <source>
        <dbReference type="Pfam" id="PF06075"/>
    </source>
</evidence>
<dbReference type="InterPro" id="IPR010341">
    <property type="entry name" value="DUF936_pln"/>
</dbReference>
<dbReference type="AlphaFoldDB" id="A0AAW2R470"/>
<evidence type="ECO:0000256" key="1">
    <source>
        <dbReference type="SAM" id="MobiDB-lite"/>
    </source>
</evidence>
<feature type="compositionally biased region" description="Basic and acidic residues" evidence="1">
    <location>
        <begin position="154"/>
        <end position="169"/>
    </location>
</feature>
<name>A0AAW2R470_SESRA</name>